<protein>
    <submittedName>
        <fullName evidence="2">Anti sigma-E protein, RseA</fullName>
    </submittedName>
</protein>
<dbReference type="EMBL" id="FOBH01000002">
    <property type="protein sequence ID" value="SEK60095.1"/>
    <property type="molecule type" value="Genomic_DNA"/>
</dbReference>
<reference evidence="2 3" key="1">
    <citation type="submission" date="2016-10" db="EMBL/GenBank/DDBJ databases">
        <authorList>
            <person name="de Groot N.N."/>
        </authorList>
    </citation>
    <scope>NUCLEOTIDE SEQUENCE [LARGE SCALE GENOMIC DNA]</scope>
    <source>
        <strain evidence="2 3">Nv1</strain>
    </source>
</reference>
<gene>
    <name evidence="2" type="ORF">SAMN05216387_102126</name>
</gene>
<proteinExistence type="predicted"/>
<sequence length="182" mass="19384">MEEKISALMDGELDADDAAGTIARFKKTDELRDQWAVYHLISDILAQPEGTHVDVTRRVSARLAAEPTVLAPRPSAKHKPVAFAAAASIAAMAVAGWMSLHTTQPTDRLQANLADNRPSPAATVPVTTTASVSAAPSVPNSAPAQINDYLMAHREFSPGAAMHGMAPSYIRTVAESRQNFAR</sequence>
<dbReference type="OrthoDB" id="8561243at2"/>
<keyword evidence="3" id="KW-1185">Reference proteome</keyword>
<dbReference type="Pfam" id="PF03872">
    <property type="entry name" value="RseA_N"/>
    <property type="match status" value="1"/>
</dbReference>
<feature type="domain" description="Anti sigma-E protein RseA N-terminal" evidence="1">
    <location>
        <begin position="2"/>
        <end position="81"/>
    </location>
</feature>
<dbReference type="PANTHER" id="PTHR38104:SF1">
    <property type="entry name" value="ANTI-SIGMA-E FACTOR RSEA"/>
    <property type="match status" value="1"/>
</dbReference>
<dbReference type="Proteomes" id="UP000198620">
    <property type="component" value="Unassembled WGS sequence"/>
</dbReference>
<accession>A0A1H7IHD1</accession>
<dbReference type="RefSeq" id="WP_090827098.1">
    <property type="nucleotide sequence ID" value="NZ_FOBH01000002.1"/>
</dbReference>
<dbReference type="InterPro" id="IPR036147">
    <property type="entry name" value="Anti-sigma_E_RseA_N_sf"/>
</dbReference>
<dbReference type="SUPFAM" id="SSF89069">
    <property type="entry name" value="N-terminal, cytoplasmic domain of anti-sigmaE factor RseA"/>
    <property type="match status" value="1"/>
</dbReference>
<dbReference type="STRING" id="1233.SAMN05216387_102126"/>
<organism evidence="2 3">
    <name type="scientific">Nitrosovibrio tenuis</name>
    <dbReference type="NCBI Taxonomy" id="1233"/>
    <lineage>
        <taxon>Bacteria</taxon>
        <taxon>Pseudomonadati</taxon>
        <taxon>Pseudomonadota</taxon>
        <taxon>Betaproteobacteria</taxon>
        <taxon>Nitrosomonadales</taxon>
        <taxon>Nitrosomonadaceae</taxon>
        <taxon>Nitrosovibrio</taxon>
    </lineage>
</organism>
<dbReference type="PANTHER" id="PTHR38104">
    <property type="match status" value="1"/>
</dbReference>
<dbReference type="CDD" id="cd16328">
    <property type="entry name" value="RseA_N"/>
    <property type="match status" value="1"/>
</dbReference>
<evidence type="ECO:0000259" key="1">
    <source>
        <dbReference type="Pfam" id="PF03872"/>
    </source>
</evidence>
<dbReference type="Gene3D" id="1.10.10.880">
    <property type="entry name" value="Anti sigma-E protein RseA, N-terminal domain"/>
    <property type="match status" value="1"/>
</dbReference>
<dbReference type="InterPro" id="IPR005572">
    <property type="entry name" value="Anti-sigma_E_RseA_N"/>
</dbReference>
<dbReference type="GO" id="GO:0016989">
    <property type="term" value="F:sigma factor antagonist activity"/>
    <property type="evidence" value="ECO:0007669"/>
    <property type="project" value="InterPro"/>
</dbReference>
<evidence type="ECO:0000313" key="2">
    <source>
        <dbReference type="EMBL" id="SEK60095.1"/>
    </source>
</evidence>
<dbReference type="InterPro" id="IPR052383">
    <property type="entry name" value="Anti-sigma-E_RseA-like"/>
</dbReference>
<evidence type="ECO:0000313" key="3">
    <source>
        <dbReference type="Proteomes" id="UP000198620"/>
    </source>
</evidence>
<name>A0A1H7IHD1_9PROT</name>
<dbReference type="AlphaFoldDB" id="A0A1H7IHD1"/>